<feature type="compositionally biased region" description="Low complexity" evidence="5">
    <location>
        <begin position="246"/>
        <end position="256"/>
    </location>
</feature>
<gene>
    <name evidence="7" type="ORF">ACHHYP_06080</name>
</gene>
<feature type="domain" description="FYVE-type" evidence="6">
    <location>
        <begin position="36"/>
        <end position="91"/>
    </location>
</feature>
<feature type="compositionally biased region" description="Basic residues" evidence="5">
    <location>
        <begin position="292"/>
        <end position="302"/>
    </location>
</feature>
<feature type="compositionally biased region" description="Basic residues" evidence="5">
    <location>
        <begin position="1257"/>
        <end position="1273"/>
    </location>
</feature>
<feature type="compositionally biased region" description="Basic and acidic residues" evidence="5">
    <location>
        <begin position="100"/>
        <end position="119"/>
    </location>
</feature>
<dbReference type="Gene3D" id="3.30.40.10">
    <property type="entry name" value="Zinc/RING finger domain, C3HC4 (zinc finger)"/>
    <property type="match status" value="1"/>
</dbReference>
<feature type="compositionally biased region" description="Acidic residues" evidence="5">
    <location>
        <begin position="1165"/>
        <end position="1182"/>
    </location>
</feature>
<feature type="region of interest" description="Disordered" evidence="5">
    <location>
        <begin position="94"/>
        <end position="129"/>
    </location>
</feature>
<feature type="region of interest" description="Disordered" evidence="5">
    <location>
        <begin position="156"/>
        <end position="179"/>
    </location>
</feature>
<dbReference type="InterPro" id="IPR013083">
    <property type="entry name" value="Znf_RING/FYVE/PHD"/>
</dbReference>
<evidence type="ECO:0000256" key="1">
    <source>
        <dbReference type="ARBA" id="ARBA00022723"/>
    </source>
</evidence>
<dbReference type="SMART" id="SM00064">
    <property type="entry name" value="FYVE"/>
    <property type="match status" value="1"/>
</dbReference>
<feature type="region of interest" description="Disordered" evidence="5">
    <location>
        <begin position="216"/>
        <end position="361"/>
    </location>
</feature>
<feature type="compositionally biased region" description="Low complexity" evidence="5">
    <location>
        <begin position="156"/>
        <end position="177"/>
    </location>
</feature>
<dbReference type="PROSITE" id="PS50178">
    <property type="entry name" value="ZF_FYVE"/>
    <property type="match status" value="1"/>
</dbReference>
<keyword evidence="2 4" id="KW-0863">Zinc-finger</keyword>
<evidence type="ECO:0000256" key="2">
    <source>
        <dbReference type="ARBA" id="ARBA00022771"/>
    </source>
</evidence>
<feature type="compositionally biased region" description="Low complexity" evidence="5">
    <location>
        <begin position="328"/>
        <end position="354"/>
    </location>
</feature>
<evidence type="ECO:0000313" key="7">
    <source>
        <dbReference type="EMBL" id="OQR89753.1"/>
    </source>
</evidence>
<feature type="region of interest" description="Disordered" evidence="5">
    <location>
        <begin position="1"/>
        <end position="27"/>
    </location>
</feature>
<proteinExistence type="predicted"/>
<keyword evidence="8" id="KW-1185">Reference proteome</keyword>
<feature type="compositionally biased region" description="Basic and acidic residues" evidence="5">
    <location>
        <begin position="1274"/>
        <end position="1287"/>
    </location>
</feature>
<evidence type="ECO:0000313" key="8">
    <source>
        <dbReference type="Proteomes" id="UP000243579"/>
    </source>
</evidence>
<accession>A0A1V9YVV1</accession>
<feature type="region of interest" description="Disordered" evidence="5">
    <location>
        <begin position="600"/>
        <end position="946"/>
    </location>
</feature>
<dbReference type="EMBL" id="JNBR01000741">
    <property type="protein sequence ID" value="OQR89753.1"/>
    <property type="molecule type" value="Genomic_DNA"/>
</dbReference>
<feature type="compositionally biased region" description="Pro residues" evidence="5">
    <location>
        <begin position="266"/>
        <end position="285"/>
    </location>
</feature>
<evidence type="ECO:0000256" key="3">
    <source>
        <dbReference type="ARBA" id="ARBA00022833"/>
    </source>
</evidence>
<feature type="compositionally biased region" description="Basic and acidic residues" evidence="5">
    <location>
        <begin position="806"/>
        <end position="831"/>
    </location>
</feature>
<protein>
    <recommendedName>
        <fullName evidence="6">FYVE-type domain-containing protein</fullName>
    </recommendedName>
</protein>
<keyword evidence="3" id="KW-0862">Zinc</keyword>
<feature type="region of interest" description="Disordered" evidence="5">
    <location>
        <begin position="377"/>
        <end position="417"/>
    </location>
</feature>
<feature type="region of interest" description="Disordered" evidence="5">
    <location>
        <begin position="1149"/>
        <end position="1199"/>
    </location>
</feature>
<keyword evidence="1" id="KW-0479">Metal-binding</keyword>
<dbReference type="PANTHER" id="PTHR23164:SF30">
    <property type="entry name" value="EARLY ENDOSOME ANTIGEN 1"/>
    <property type="match status" value="1"/>
</dbReference>
<dbReference type="InterPro" id="IPR017455">
    <property type="entry name" value="Znf_FYVE-rel"/>
</dbReference>
<organism evidence="7 8">
    <name type="scientific">Achlya hypogyna</name>
    <name type="common">Oomycete</name>
    <name type="synonym">Protoachlya hypogyna</name>
    <dbReference type="NCBI Taxonomy" id="1202772"/>
    <lineage>
        <taxon>Eukaryota</taxon>
        <taxon>Sar</taxon>
        <taxon>Stramenopiles</taxon>
        <taxon>Oomycota</taxon>
        <taxon>Saprolegniomycetes</taxon>
        <taxon>Saprolegniales</taxon>
        <taxon>Achlyaceae</taxon>
        <taxon>Achlya</taxon>
    </lineage>
</organism>
<evidence type="ECO:0000256" key="5">
    <source>
        <dbReference type="SAM" id="MobiDB-lite"/>
    </source>
</evidence>
<feature type="region of interest" description="Disordered" evidence="5">
    <location>
        <begin position="1252"/>
        <end position="1296"/>
    </location>
</feature>
<dbReference type="InterPro" id="IPR000306">
    <property type="entry name" value="Znf_FYVE"/>
</dbReference>
<dbReference type="OrthoDB" id="79871at2759"/>
<reference evidence="7 8" key="1">
    <citation type="journal article" date="2014" name="Genome Biol. Evol.">
        <title>The secreted proteins of Achlya hypogyna and Thraustotheca clavata identify the ancestral oomycete secretome and reveal gene acquisitions by horizontal gene transfer.</title>
        <authorList>
            <person name="Misner I."/>
            <person name="Blouin N."/>
            <person name="Leonard G."/>
            <person name="Richards T.A."/>
            <person name="Lane C.E."/>
        </authorList>
    </citation>
    <scope>NUCLEOTIDE SEQUENCE [LARGE SCALE GENOMIC DNA]</scope>
    <source>
        <strain evidence="7 8">ATCC 48635</strain>
    </source>
</reference>
<evidence type="ECO:0000256" key="4">
    <source>
        <dbReference type="PROSITE-ProRule" id="PRU00091"/>
    </source>
</evidence>
<evidence type="ECO:0000259" key="6">
    <source>
        <dbReference type="PROSITE" id="PS50178"/>
    </source>
</evidence>
<dbReference type="SUPFAM" id="SSF57903">
    <property type="entry name" value="FYVE/PHD zinc finger"/>
    <property type="match status" value="1"/>
</dbReference>
<dbReference type="Proteomes" id="UP000243579">
    <property type="component" value="Unassembled WGS sequence"/>
</dbReference>
<dbReference type="Pfam" id="PF01363">
    <property type="entry name" value="FYVE"/>
    <property type="match status" value="1"/>
</dbReference>
<dbReference type="InterPro" id="IPR011011">
    <property type="entry name" value="Znf_FYVE_PHD"/>
</dbReference>
<sequence length="1296" mass="138687">MSGDEFDDHYETQRRRNPSARPPTAPAAASVQWVDDAQAPTCHVCDASFSLVKRRHHCRTCGNVICSSCSVFVPTATKPQRVCITCVEGVPVQTKARAKPAKDRNQRPVEALRKDDPKPPTHLAPVQSSHRLQESIDNWFLDESEGDSPVAARVASAMPAPTRASASSTPAKPSVPSNPWANVGASARLIKTNGAATTVRYADVVFDDRPLYDDDDSQLTRFPAPPRQAQHVEVVPSRGQSKHRSSMPSAAMRPSAQPLGDSLAPSLPPPVVVAPAPPPPVPTPEPQQTKKVEKKHGFRATIKRFFGGSTPPEAPASTAIVPAPPGDSVPSSSPSSMSASMVSSASDLQSASASWKEEPPRTSLWVRGASDAASAYDNPSLLSARHAPLTEPPVRPPAAETNAATRSRRDTFDEMFEGPRVVQPPRELQARTFDVPSLVQPHATRDDRRDTLDDIVFGDRAPVAPVAAYGGYTSLYGASRFGPDRFAQAPPAPASLPAARSANQWASAPTLLDDDDKRQEAEFDPATGSYVVPQRALALVQAVPDSYATAPGEAVAGAAMSEKVGIAIVDKLSSLEHELAELKSLLAGRKSHRRSNAASIFEQASDDDSPPPTTPLKKQPKKKPAAPRKDSFDDLFRDDQKADKYEALFAVGSRDSDEDEVEADKPQRARWPGRAARHQERLVAPAPTKPSNRRFTMDDSDSAPEAPSRAKPKTKGKRRDSFQDLFKDDKAYSEDLMGYGDSSEDDTRGEKGLSEMPLPRGRGSKTDTAPTVQTDEELPSLRRSQRPVIEPPATSKPAKATTQPRSRKDSIDALFHDDEGKFDSLFEDKPAPAKPSTKNLFEGSSDDDNEDTSPTPKRAAVAVVASPYVEDAEEEELPSLRSAGRRITKAVSSKSPAPVVDVYVEGTEEDELPSLRGTGRRLASAATSSDLPASVVSPEDKTDSDVANLEHHSHLEAVASPVDVSPAKEIGDLYVEGGDELELPSLRSFVHADSGLLAASDSSAPVDLFSGFQANAPPTLPSQSSGFAIDLYEEFDSGLFGAATVSVRPTAVESEAPSASWLYDAAASSPSIVDDSDDSALAALGPPSTVTLVELAVGPPSLSAATTNDAVMDEASYVRVEVTDAPSLPEMIPSAADSLAELPGLKETTPFDDLFAGPTGLETAADADGDSDNDADEGDDISFESKPTKRRQPAVAPTIVSRVSVHAGEDGGESIMLGGAPAVVDTTLEAPTDLAKLDDAEFDASWQTLQLEDKTRKQNVMKRQRQLQKQKQKEKKEQSEKRATEKPKTKKKHTTK</sequence>
<dbReference type="STRING" id="1202772.A0A1V9YVV1"/>
<feature type="compositionally biased region" description="Basic and acidic residues" evidence="5">
    <location>
        <begin position="719"/>
        <end position="733"/>
    </location>
</feature>
<feature type="compositionally biased region" description="Basic and acidic residues" evidence="5">
    <location>
        <begin position="627"/>
        <end position="646"/>
    </location>
</feature>
<name>A0A1V9YVV1_ACHHY</name>
<comment type="caution">
    <text evidence="7">The sequence shown here is derived from an EMBL/GenBank/DDBJ whole genome shotgun (WGS) entry which is preliminary data.</text>
</comment>
<dbReference type="PANTHER" id="PTHR23164">
    <property type="entry name" value="EARLY ENDOSOME ANTIGEN 1"/>
    <property type="match status" value="1"/>
</dbReference>
<dbReference type="GO" id="GO:0008270">
    <property type="term" value="F:zinc ion binding"/>
    <property type="evidence" value="ECO:0007669"/>
    <property type="project" value="UniProtKB-KW"/>
</dbReference>